<dbReference type="PROSITE" id="PS50853">
    <property type="entry name" value="FN3"/>
    <property type="match status" value="1"/>
</dbReference>
<feature type="domain" description="Fibronectin type-III" evidence="1">
    <location>
        <begin position="34"/>
        <end position="123"/>
    </location>
</feature>
<proteinExistence type="predicted"/>
<evidence type="ECO:0000313" key="2">
    <source>
        <dbReference type="EMBL" id="MBR7784255.1"/>
    </source>
</evidence>
<dbReference type="SMART" id="SM00060">
    <property type="entry name" value="FN3"/>
    <property type="match status" value="1"/>
</dbReference>
<dbReference type="InterPro" id="IPR008964">
    <property type="entry name" value="Invasin/intimin_cell_adhesion"/>
</dbReference>
<feature type="non-terminal residue" evidence="2">
    <location>
        <position position="1"/>
    </location>
</feature>
<dbReference type="InterPro" id="IPR003961">
    <property type="entry name" value="FN3_dom"/>
</dbReference>
<dbReference type="Proteomes" id="UP000680067">
    <property type="component" value="Unassembled WGS sequence"/>
</dbReference>
<keyword evidence="3" id="KW-1185">Reference proteome</keyword>
<protein>
    <submittedName>
        <fullName evidence="2">Fibronectin type III domain-containing protein</fullName>
    </submittedName>
</protein>
<gene>
    <name evidence="2" type="ORF">KDM89_19170</name>
</gene>
<comment type="caution">
    <text evidence="2">The sequence shown here is derived from an EMBL/GenBank/DDBJ whole genome shotgun (WGS) entry which is preliminary data.</text>
</comment>
<dbReference type="Gene3D" id="2.60.40.10">
    <property type="entry name" value="Immunoglobulins"/>
    <property type="match status" value="1"/>
</dbReference>
<dbReference type="PRINTS" id="PR00014">
    <property type="entry name" value="FNTYPEIII"/>
</dbReference>
<dbReference type="CDD" id="cd00063">
    <property type="entry name" value="FN3"/>
    <property type="match status" value="1"/>
</dbReference>
<sequence length="285" mass="27167">VTTGNCTINANQAGDGTYNAATQVQQTFAVAAVVPGAPTSVSATAGNGSASVSFTAPAASGGASVTGYTVTVSPGGATVSGASSPINVTGLTNGTAYTFTVTATNSAGTGNASSASTAVTPQASQTITFNTIPNGVVGETVVLNATASSGLAISYGTTTPSVCTVSGTTASLIAQGTCTITAVQSGNAAFTAATQVNRSFTVNPTPVPVLSFSQAGPLQIILGNSLTNAVSSTLTGGSYGAVTYTSSNPAVATVDAAGKVTTVSAGTVTITATQAAVVGVNVQAT</sequence>
<organism evidence="2 3">
    <name type="scientific">Undibacterium luofuense</name>
    <dbReference type="NCBI Taxonomy" id="2828733"/>
    <lineage>
        <taxon>Bacteria</taxon>
        <taxon>Pseudomonadati</taxon>
        <taxon>Pseudomonadota</taxon>
        <taxon>Betaproteobacteria</taxon>
        <taxon>Burkholderiales</taxon>
        <taxon>Oxalobacteraceae</taxon>
        <taxon>Undibacterium</taxon>
    </lineage>
</organism>
<name>A0A941I8Z4_9BURK</name>
<evidence type="ECO:0000259" key="1">
    <source>
        <dbReference type="PROSITE" id="PS50853"/>
    </source>
</evidence>
<dbReference type="InterPro" id="IPR013783">
    <property type="entry name" value="Ig-like_fold"/>
</dbReference>
<dbReference type="PANTHER" id="PTHR34720:SF9">
    <property type="entry name" value="BLR4714 PROTEIN"/>
    <property type="match status" value="1"/>
</dbReference>
<dbReference type="InterPro" id="IPR036116">
    <property type="entry name" value="FN3_sf"/>
</dbReference>
<dbReference type="Pfam" id="PF02368">
    <property type="entry name" value="Big_2"/>
    <property type="match status" value="1"/>
</dbReference>
<dbReference type="RefSeq" id="WP_212689516.1">
    <property type="nucleotide sequence ID" value="NZ_JAGSPN010000043.1"/>
</dbReference>
<dbReference type="SUPFAM" id="SSF49265">
    <property type="entry name" value="Fibronectin type III"/>
    <property type="match status" value="1"/>
</dbReference>
<dbReference type="Pfam" id="PF00041">
    <property type="entry name" value="fn3"/>
    <property type="match status" value="1"/>
</dbReference>
<dbReference type="InterPro" id="IPR003343">
    <property type="entry name" value="Big_2"/>
</dbReference>
<dbReference type="AlphaFoldDB" id="A0A941I8Z4"/>
<feature type="non-terminal residue" evidence="2">
    <location>
        <position position="285"/>
    </location>
</feature>
<reference evidence="2" key="1">
    <citation type="submission" date="2021-04" db="EMBL/GenBank/DDBJ databases">
        <title>novel species isolated from subtropical streams in China.</title>
        <authorList>
            <person name="Lu H."/>
        </authorList>
    </citation>
    <scope>NUCLEOTIDE SEQUENCE</scope>
    <source>
        <strain evidence="2">LFS511W</strain>
    </source>
</reference>
<dbReference type="EMBL" id="JAGSPN010000043">
    <property type="protein sequence ID" value="MBR7784255.1"/>
    <property type="molecule type" value="Genomic_DNA"/>
</dbReference>
<dbReference type="Gene3D" id="2.60.40.1080">
    <property type="match status" value="1"/>
</dbReference>
<dbReference type="PANTHER" id="PTHR34720">
    <property type="entry name" value="MICROCYSTIN DEPENDENT PROTEIN"/>
    <property type="match status" value="1"/>
</dbReference>
<accession>A0A941I8Z4</accession>
<evidence type="ECO:0000313" key="3">
    <source>
        <dbReference type="Proteomes" id="UP000680067"/>
    </source>
</evidence>
<dbReference type="SUPFAM" id="SSF49373">
    <property type="entry name" value="Invasin/intimin cell-adhesion fragments"/>
    <property type="match status" value="1"/>
</dbReference>